<dbReference type="Proteomes" id="UP001597347">
    <property type="component" value="Unassembled WGS sequence"/>
</dbReference>
<dbReference type="GO" id="GO:0016757">
    <property type="term" value="F:glycosyltransferase activity"/>
    <property type="evidence" value="ECO:0007669"/>
    <property type="project" value="UniProtKB-KW"/>
</dbReference>
<reference evidence="12" key="1">
    <citation type="journal article" date="2019" name="Int. J. Syst. Evol. Microbiol.">
        <title>The Global Catalogue of Microorganisms (GCM) 10K type strain sequencing project: providing services to taxonomists for standard genome sequencing and annotation.</title>
        <authorList>
            <consortium name="The Broad Institute Genomics Platform"/>
            <consortium name="The Broad Institute Genome Sequencing Center for Infectious Disease"/>
            <person name="Wu L."/>
            <person name="Ma J."/>
        </authorList>
    </citation>
    <scope>NUCLEOTIDE SEQUENCE [LARGE SCALE GENOMIC DNA]</scope>
    <source>
        <strain evidence="12">CGMCC 1.12471</strain>
    </source>
</reference>
<sequence>MIRAVVVAVPARDEEQRLPAALRSIAAVARAVPVVVVVAPDACTDRTAEVARSHGVLVVPSEAGRVGGARDVAVRAGLAAAGEPAESVWVANTDADCAVPPAWLDVHLRFAAAGVALLRGAVRLDPATSPALARAWRRRNPPVEPHPYVHGANLGVRGDAYLAAGGFPDVAHDEDVALVGAVRALGLPTASTDRAPVVTSGRLDGRTDAGFAGYLRELQQAVGF</sequence>
<evidence type="ECO:0000256" key="9">
    <source>
        <dbReference type="ARBA" id="ARBA00040345"/>
    </source>
</evidence>
<accession>A0ABW4LAL0</accession>
<dbReference type="Pfam" id="PF00535">
    <property type="entry name" value="Glycos_transf_2"/>
    <property type="match status" value="1"/>
</dbReference>
<keyword evidence="2" id="KW-1003">Cell membrane</keyword>
<protein>
    <recommendedName>
        <fullName evidence="9">4,4'-diaponeurosporenoate glycosyltransferase</fullName>
    </recommendedName>
</protein>
<comment type="similarity">
    <text evidence="8">Belongs to the glycosyltransferase 2 family. CrtQ subfamily.</text>
</comment>
<comment type="subcellular location">
    <subcellularLocation>
        <location evidence="1">Cell membrane</location>
    </subcellularLocation>
</comment>
<comment type="pathway">
    <text evidence="7">Carotenoid biosynthesis; staphyloxanthin biosynthesis; staphyloxanthin from farnesyl diphosphate: step 4/5.</text>
</comment>
<evidence type="ECO:0000256" key="4">
    <source>
        <dbReference type="ARBA" id="ARBA00022679"/>
    </source>
</evidence>
<evidence type="ECO:0000313" key="12">
    <source>
        <dbReference type="Proteomes" id="UP001597347"/>
    </source>
</evidence>
<keyword evidence="3 11" id="KW-0328">Glycosyltransferase</keyword>
<dbReference type="InterPro" id="IPR029044">
    <property type="entry name" value="Nucleotide-diphossugar_trans"/>
</dbReference>
<gene>
    <name evidence="11" type="ORF">ACFSBI_02340</name>
</gene>
<organism evidence="11 12">
    <name type="scientific">Amnibacterium endophyticum</name>
    <dbReference type="NCBI Taxonomy" id="2109337"/>
    <lineage>
        <taxon>Bacteria</taxon>
        <taxon>Bacillati</taxon>
        <taxon>Actinomycetota</taxon>
        <taxon>Actinomycetes</taxon>
        <taxon>Micrococcales</taxon>
        <taxon>Microbacteriaceae</taxon>
        <taxon>Amnibacterium</taxon>
    </lineage>
</organism>
<comment type="function">
    <text evidence="6">Catalyzes the glycosylation of 4,4'-diaponeurosporenoate, i.e. the esterification of glucose at the C1'' position with the carboxyl group of 4,4'-diaponeurosporenic acid, to form glycosyl-4,4'-diaponeurosporenoate. This is a step in the biosynthesis of staphyloxanthin, an orange pigment present in most staphylococci strains.</text>
</comment>
<dbReference type="Gene3D" id="3.90.550.10">
    <property type="entry name" value="Spore Coat Polysaccharide Biosynthesis Protein SpsA, Chain A"/>
    <property type="match status" value="1"/>
</dbReference>
<feature type="domain" description="Glycosyltransferase 2-like" evidence="10">
    <location>
        <begin position="7"/>
        <end position="116"/>
    </location>
</feature>
<proteinExistence type="inferred from homology"/>
<dbReference type="PANTHER" id="PTHR43646">
    <property type="entry name" value="GLYCOSYLTRANSFERASE"/>
    <property type="match status" value="1"/>
</dbReference>
<name>A0ABW4LAL0_9MICO</name>
<comment type="caution">
    <text evidence="11">The sequence shown here is derived from an EMBL/GenBank/DDBJ whole genome shotgun (WGS) entry which is preliminary data.</text>
</comment>
<evidence type="ECO:0000256" key="5">
    <source>
        <dbReference type="ARBA" id="ARBA00023136"/>
    </source>
</evidence>
<evidence type="ECO:0000256" key="3">
    <source>
        <dbReference type="ARBA" id="ARBA00022676"/>
    </source>
</evidence>
<evidence type="ECO:0000256" key="2">
    <source>
        <dbReference type="ARBA" id="ARBA00022475"/>
    </source>
</evidence>
<evidence type="ECO:0000256" key="8">
    <source>
        <dbReference type="ARBA" id="ARBA00038120"/>
    </source>
</evidence>
<evidence type="ECO:0000256" key="7">
    <source>
        <dbReference type="ARBA" id="ARBA00037904"/>
    </source>
</evidence>
<evidence type="ECO:0000313" key="11">
    <source>
        <dbReference type="EMBL" id="MFD1720376.1"/>
    </source>
</evidence>
<evidence type="ECO:0000256" key="6">
    <source>
        <dbReference type="ARBA" id="ARBA00037281"/>
    </source>
</evidence>
<evidence type="ECO:0000256" key="1">
    <source>
        <dbReference type="ARBA" id="ARBA00004236"/>
    </source>
</evidence>
<keyword evidence="12" id="KW-1185">Reference proteome</keyword>
<evidence type="ECO:0000259" key="10">
    <source>
        <dbReference type="Pfam" id="PF00535"/>
    </source>
</evidence>
<dbReference type="EMBL" id="JBHUEA010000002">
    <property type="protein sequence ID" value="MFD1720376.1"/>
    <property type="molecule type" value="Genomic_DNA"/>
</dbReference>
<dbReference type="SUPFAM" id="SSF53448">
    <property type="entry name" value="Nucleotide-diphospho-sugar transferases"/>
    <property type="match status" value="1"/>
</dbReference>
<dbReference type="PANTHER" id="PTHR43646:SF2">
    <property type="entry name" value="GLYCOSYLTRANSFERASE 2-LIKE DOMAIN-CONTAINING PROTEIN"/>
    <property type="match status" value="1"/>
</dbReference>
<dbReference type="InterPro" id="IPR001173">
    <property type="entry name" value="Glyco_trans_2-like"/>
</dbReference>
<dbReference type="RefSeq" id="WP_377931627.1">
    <property type="nucleotide sequence ID" value="NZ_JBHUEA010000002.1"/>
</dbReference>
<keyword evidence="4 11" id="KW-0808">Transferase</keyword>
<keyword evidence="5" id="KW-0472">Membrane</keyword>